<comment type="caution">
    <text evidence="12">The sequence shown here is derived from an EMBL/GenBank/DDBJ whole genome shotgun (WGS) entry which is preliminary data.</text>
</comment>
<organism evidence="12 13">
    <name type="scientific">Methylobacterium jeotgali</name>
    <dbReference type="NCBI Taxonomy" id="381630"/>
    <lineage>
        <taxon>Bacteria</taxon>
        <taxon>Pseudomonadati</taxon>
        <taxon>Pseudomonadota</taxon>
        <taxon>Alphaproteobacteria</taxon>
        <taxon>Hyphomicrobiales</taxon>
        <taxon>Methylobacteriaceae</taxon>
        <taxon>Methylobacterium</taxon>
    </lineage>
</organism>
<dbReference type="EMBL" id="BPQR01000031">
    <property type="protein sequence ID" value="GJE06634.1"/>
    <property type="molecule type" value="Genomic_DNA"/>
</dbReference>
<dbReference type="Pfam" id="PF02518">
    <property type="entry name" value="HATPase_c"/>
    <property type="match status" value="1"/>
</dbReference>
<reference evidence="12" key="2">
    <citation type="submission" date="2021-08" db="EMBL/GenBank/DDBJ databases">
        <authorList>
            <person name="Tani A."/>
            <person name="Ola A."/>
            <person name="Ogura Y."/>
            <person name="Katsura K."/>
            <person name="Hayashi T."/>
        </authorList>
    </citation>
    <scope>NUCLEOTIDE SEQUENCE</scope>
    <source>
        <strain evidence="12">LMG 23639</strain>
    </source>
</reference>
<dbReference type="InterPro" id="IPR050428">
    <property type="entry name" value="TCS_sensor_his_kinase"/>
</dbReference>
<evidence type="ECO:0000256" key="10">
    <source>
        <dbReference type="SAM" id="Phobius"/>
    </source>
</evidence>
<evidence type="ECO:0000256" key="2">
    <source>
        <dbReference type="ARBA" id="ARBA00004370"/>
    </source>
</evidence>
<proteinExistence type="predicted"/>
<keyword evidence="13" id="KW-1185">Reference proteome</keyword>
<dbReference type="PRINTS" id="PR00344">
    <property type="entry name" value="BCTRLSENSOR"/>
</dbReference>
<evidence type="ECO:0000256" key="1">
    <source>
        <dbReference type="ARBA" id="ARBA00000085"/>
    </source>
</evidence>
<dbReference type="Gene3D" id="3.30.565.10">
    <property type="entry name" value="Histidine kinase-like ATPase, C-terminal domain"/>
    <property type="match status" value="1"/>
</dbReference>
<comment type="catalytic activity">
    <reaction evidence="1">
        <text>ATP + protein L-histidine = ADP + protein N-phospho-L-histidine.</text>
        <dbReference type="EC" id="2.7.13.3"/>
    </reaction>
</comment>
<keyword evidence="6 10" id="KW-0812">Transmembrane</keyword>
<accession>A0ABQ4SVT5</accession>
<dbReference type="InterPro" id="IPR004358">
    <property type="entry name" value="Sig_transdc_His_kin-like_C"/>
</dbReference>
<dbReference type="Proteomes" id="UP001055102">
    <property type="component" value="Unassembled WGS sequence"/>
</dbReference>
<keyword evidence="7" id="KW-0418">Kinase</keyword>
<evidence type="ECO:0000313" key="12">
    <source>
        <dbReference type="EMBL" id="GJE06634.1"/>
    </source>
</evidence>
<dbReference type="SMART" id="SM00387">
    <property type="entry name" value="HATPase_c"/>
    <property type="match status" value="1"/>
</dbReference>
<keyword evidence="4" id="KW-0597">Phosphoprotein</keyword>
<evidence type="ECO:0000256" key="8">
    <source>
        <dbReference type="ARBA" id="ARBA00022989"/>
    </source>
</evidence>
<sequence length="498" mass="53490">MSERSIRRGEMPKATVLPAEAPVAKPRKRRFGLSLRVLLMATGVGALAELLIYVPSLSSHRMSWLSDRIAAANVAGLVLDASPTHAVSEELATRLLQGVGARAIVIRDGEASRLLSMETMPETVAYTVDLRTDTQLHEIYGAFRTMVIPTSDPIRIVDHGSDGFDVVEVLVSEKPLRDSMVAFSMTLLLWSLLVAAAATAVVFALLQQTIVRPVGRLAGNLIAYAAQPDDVSRIIVPTRRTDEIGDAEVALARTERALADELREKRRLAELGLSVSKINHELRNLLATAQLLGDRLGDGGDPNTRRLAPRLVATLDRAVRFCEATLAYGRATERHPQRRLTLIAPILAELPDIGALAVGNTVLVTTEAPSGMQVCADPEQLSRALHNLVRNAVQACDREAAPSVPGVVRIVAEREGGVGSGRVVIRVSDNGPGLPYRVRQNLFTPFKGSASGGAGLGLAIAYELIELNGGSLSLERSEQGTTFRIDLPDVAPNRPRAA</sequence>
<keyword evidence="9 10" id="KW-0472">Membrane</keyword>
<protein>
    <recommendedName>
        <fullName evidence="3">histidine kinase</fullName>
        <ecNumber evidence="3">2.7.13.3</ecNumber>
    </recommendedName>
</protein>
<dbReference type="SUPFAM" id="SSF55874">
    <property type="entry name" value="ATPase domain of HSP90 chaperone/DNA topoisomerase II/histidine kinase"/>
    <property type="match status" value="1"/>
</dbReference>
<evidence type="ECO:0000256" key="7">
    <source>
        <dbReference type="ARBA" id="ARBA00022777"/>
    </source>
</evidence>
<keyword evidence="5" id="KW-0808">Transferase</keyword>
<keyword evidence="8 10" id="KW-1133">Transmembrane helix</keyword>
<dbReference type="PANTHER" id="PTHR45436:SF5">
    <property type="entry name" value="SENSOR HISTIDINE KINASE TRCS"/>
    <property type="match status" value="1"/>
</dbReference>
<dbReference type="InterPro" id="IPR036890">
    <property type="entry name" value="HATPase_C_sf"/>
</dbReference>
<name>A0ABQ4SVT5_9HYPH</name>
<gene>
    <name evidence="12" type="primary">sasA_8</name>
    <name evidence="12" type="ORF">AOPFMNJM_1956</name>
</gene>
<evidence type="ECO:0000256" key="5">
    <source>
        <dbReference type="ARBA" id="ARBA00022679"/>
    </source>
</evidence>
<dbReference type="RefSeq" id="WP_238275429.1">
    <property type="nucleotide sequence ID" value="NZ_BPQR01000031.1"/>
</dbReference>
<reference evidence="12" key="1">
    <citation type="journal article" date="2021" name="Front. Microbiol.">
        <title>Comprehensive Comparative Genomics and Phenotyping of Methylobacterium Species.</title>
        <authorList>
            <person name="Alessa O."/>
            <person name="Ogura Y."/>
            <person name="Fujitani Y."/>
            <person name="Takami H."/>
            <person name="Hayashi T."/>
            <person name="Sahin N."/>
            <person name="Tani A."/>
        </authorList>
    </citation>
    <scope>NUCLEOTIDE SEQUENCE</scope>
    <source>
        <strain evidence="12">LMG 23639</strain>
    </source>
</reference>
<dbReference type="InterPro" id="IPR005467">
    <property type="entry name" value="His_kinase_dom"/>
</dbReference>
<evidence type="ECO:0000256" key="6">
    <source>
        <dbReference type="ARBA" id="ARBA00022692"/>
    </source>
</evidence>
<evidence type="ECO:0000259" key="11">
    <source>
        <dbReference type="PROSITE" id="PS50109"/>
    </source>
</evidence>
<evidence type="ECO:0000256" key="9">
    <source>
        <dbReference type="ARBA" id="ARBA00023136"/>
    </source>
</evidence>
<dbReference type="InterPro" id="IPR003594">
    <property type="entry name" value="HATPase_dom"/>
</dbReference>
<evidence type="ECO:0000313" key="13">
    <source>
        <dbReference type="Proteomes" id="UP001055102"/>
    </source>
</evidence>
<feature type="transmembrane region" description="Helical" evidence="10">
    <location>
        <begin position="35"/>
        <end position="54"/>
    </location>
</feature>
<comment type="subcellular location">
    <subcellularLocation>
        <location evidence="2">Membrane</location>
    </subcellularLocation>
</comment>
<dbReference type="PANTHER" id="PTHR45436">
    <property type="entry name" value="SENSOR HISTIDINE KINASE YKOH"/>
    <property type="match status" value="1"/>
</dbReference>
<feature type="transmembrane region" description="Helical" evidence="10">
    <location>
        <begin position="180"/>
        <end position="206"/>
    </location>
</feature>
<dbReference type="EC" id="2.7.13.3" evidence="3"/>
<evidence type="ECO:0000256" key="4">
    <source>
        <dbReference type="ARBA" id="ARBA00022553"/>
    </source>
</evidence>
<evidence type="ECO:0000256" key="3">
    <source>
        <dbReference type="ARBA" id="ARBA00012438"/>
    </source>
</evidence>
<dbReference type="PROSITE" id="PS50109">
    <property type="entry name" value="HIS_KIN"/>
    <property type="match status" value="1"/>
</dbReference>
<dbReference type="Gene3D" id="6.10.340.10">
    <property type="match status" value="1"/>
</dbReference>
<feature type="domain" description="Histidine kinase" evidence="11">
    <location>
        <begin position="277"/>
        <end position="491"/>
    </location>
</feature>